<evidence type="ECO:0000256" key="1">
    <source>
        <dbReference type="SAM" id="MobiDB-lite"/>
    </source>
</evidence>
<feature type="compositionally biased region" description="Basic and acidic residues" evidence="1">
    <location>
        <begin position="49"/>
        <end position="58"/>
    </location>
</feature>
<feature type="region of interest" description="Disordered" evidence="1">
    <location>
        <begin position="49"/>
        <end position="72"/>
    </location>
</feature>
<dbReference type="EMBL" id="JAAIIG010000002">
    <property type="protein sequence ID" value="NMM97521.1"/>
    <property type="molecule type" value="Genomic_DNA"/>
</dbReference>
<evidence type="ECO:0000313" key="2">
    <source>
        <dbReference type="EMBL" id="NMM97521.1"/>
    </source>
</evidence>
<name>A0A7Y0EW54_9BIFI</name>
<accession>A0A7Y0EW54</accession>
<feature type="compositionally biased region" description="Basic residues" evidence="1">
    <location>
        <begin position="1"/>
        <end position="11"/>
    </location>
</feature>
<evidence type="ECO:0000313" key="3">
    <source>
        <dbReference type="Proteomes" id="UP000543419"/>
    </source>
</evidence>
<reference evidence="2 3" key="1">
    <citation type="submission" date="2020-02" db="EMBL/GenBank/DDBJ databases">
        <title>Characterization of phylogenetic diversity of novel bifidobacterial species isolated in Czech ZOOs.</title>
        <authorList>
            <person name="Lugli G.A."/>
            <person name="Vera N.B."/>
            <person name="Ventura M."/>
        </authorList>
    </citation>
    <scope>NUCLEOTIDE SEQUENCE [LARGE SCALE GENOMIC DNA]</scope>
    <source>
        <strain evidence="2 3">DSM 109959</strain>
    </source>
</reference>
<dbReference type="Proteomes" id="UP000543419">
    <property type="component" value="Unassembled WGS sequence"/>
</dbReference>
<feature type="region of interest" description="Disordered" evidence="1">
    <location>
        <begin position="1"/>
        <end position="25"/>
    </location>
</feature>
<gene>
    <name evidence="2" type="ORF">G1C97_0470</name>
</gene>
<feature type="compositionally biased region" description="Basic residues" evidence="1">
    <location>
        <begin position="59"/>
        <end position="72"/>
    </location>
</feature>
<protein>
    <submittedName>
        <fullName evidence="2">Uncharacterized protein</fullName>
    </submittedName>
</protein>
<keyword evidence="3" id="KW-1185">Reference proteome</keyword>
<comment type="caution">
    <text evidence="2">The sequence shown here is derived from an EMBL/GenBank/DDBJ whole genome shotgun (WGS) entry which is preliminary data.</text>
</comment>
<sequence>MTIRNGHGRWHINRDGDAKRCTATNGDCPYKRHYPDEASAMREVERQQWEIHKDDPLHTLKKRNRRPRTTTR</sequence>
<dbReference type="AlphaFoldDB" id="A0A7Y0EW54"/>
<proteinExistence type="predicted"/>
<organism evidence="2 3">
    <name type="scientific">Bifidobacterium olomucense</name>
    <dbReference type="NCBI Taxonomy" id="2675324"/>
    <lineage>
        <taxon>Bacteria</taxon>
        <taxon>Bacillati</taxon>
        <taxon>Actinomycetota</taxon>
        <taxon>Actinomycetes</taxon>
        <taxon>Bifidobacteriales</taxon>
        <taxon>Bifidobacteriaceae</taxon>
        <taxon>Bifidobacterium</taxon>
    </lineage>
</organism>